<dbReference type="GO" id="GO:0016491">
    <property type="term" value="F:oxidoreductase activity"/>
    <property type="evidence" value="ECO:0007669"/>
    <property type="project" value="UniProtKB-KW"/>
</dbReference>
<feature type="domain" description="NADP-dependent oxidoreductase" evidence="2">
    <location>
        <begin position="4"/>
        <end position="299"/>
    </location>
</feature>
<dbReference type="AlphaFoldDB" id="E5XPL0"/>
<name>E5XPL0_SEGRC</name>
<keyword evidence="4" id="KW-1185">Reference proteome</keyword>
<evidence type="ECO:0000313" key="4">
    <source>
        <dbReference type="Proteomes" id="UP000004816"/>
    </source>
</evidence>
<dbReference type="STRING" id="679197.HMPREF9336_01432"/>
<dbReference type="HOGENOM" id="CLU_023205_2_1_11"/>
<dbReference type="EMBL" id="ACZI02000003">
    <property type="protein sequence ID" value="EFV13697.1"/>
    <property type="molecule type" value="Genomic_DNA"/>
</dbReference>
<organism evidence="3 4">
    <name type="scientific">Segniliparus rugosus (strain ATCC BAA-974 / DSM 45345 / CCUG 50838 / CIP 108380 / JCM 13579 / CDC 945)</name>
    <dbReference type="NCBI Taxonomy" id="679197"/>
    <lineage>
        <taxon>Bacteria</taxon>
        <taxon>Bacillati</taxon>
        <taxon>Actinomycetota</taxon>
        <taxon>Actinomycetes</taxon>
        <taxon>Mycobacteriales</taxon>
        <taxon>Segniliparaceae</taxon>
        <taxon>Segniliparus</taxon>
    </lineage>
</organism>
<dbReference type="Proteomes" id="UP000004816">
    <property type="component" value="Unassembled WGS sequence"/>
</dbReference>
<dbReference type="PANTHER" id="PTHR43625:SF40">
    <property type="entry name" value="ALDO-KETO REDUCTASE YAKC [NADP(+)]"/>
    <property type="match status" value="1"/>
</dbReference>
<keyword evidence="1" id="KW-0560">Oxidoreductase</keyword>
<dbReference type="PANTHER" id="PTHR43625">
    <property type="entry name" value="AFLATOXIN B1 ALDEHYDE REDUCTASE"/>
    <property type="match status" value="1"/>
</dbReference>
<protein>
    <recommendedName>
        <fullName evidence="2">NADP-dependent oxidoreductase domain-containing protein</fullName>
    </recommendedName>
</protein>
<evidence type="ECO:0000256" key="1">
    <source>
        <dbReference type="ARBA" id="ARBA00023002"/>
    </source>
</evidence>
<evidence type="ECO:0000259" key="2">
    <source>
        <dbReference type="Pfam" id="PF00248"/>
    </source>
</evidence>
<gene>
    <name evidence="3" type="ORF">HMPREF9336_01432</name>
</gene>
<dbReference type="InterPro" id="IPR036812">
    <property type="entry name" value="NAD(P)_OxRdtase_dom_sf"/>
</dbReference>
<dbReference type="Gene3D" id="3.20.20.100">
    <property type="entry name" value="NADP-dependent oxidoreductase domain"/>
    <property type="match status" value="1"/>
</dbReference>
<proteinExistence type="predicted"/>
<comment type="caution">
    <text evidence="3">The sequence shown here is derived from an EMBL/GenBank/DDBJ whole genome shotgun (WGS) entry which is preliminary data.</text>
</comment>
<dbReference type="InterPro" id="IPR050791">
    <property type="entry name" value="Aldo-Keto_reductase"/>
</dbReference>
<reference evidence="3 4" key="1">
    <citation type="journal article" date="2011" name="Stand. Genomic Sci.">
        <title>High quality draft genome sequence of Segniliparus rugosus CDC 945(T)= (ATCC BAA-974(T)).</title>
        <authorList>
            <person name="Earl A.M."/>
            <person name="Desjardins C.A."/>
            <person name="Fitzgerald M.G."/>
            <person name="Arachchi H.M."/>
            <person name="Zeng Q."/>
            <person name="Mehta T."/>
            <person name="Griggs A."/>
            <person name="Birren B.W."/>
            <person name="Toney N.C."/>
            <person name="Carr J."/>
            <person name="Posey J."/>
            <person name="Butler W.R."/>
        </authorList>
    </citation>
    <scope>NUCLEOTIDE SEQUENCE [LARGE SCALE GENOMIC DNA]</scope>
    <source>
        <strain evidence="4">ATCC BAA-974 / DSM 45345 / CCUG 50838 / CIP 108380 / JCM 13579 / CDC 945</strain>
    </source>
</reference>
<sequence>MSRVGLGTMRISSALPARTSAEREEEGLRTIRAATDSGITLIDTGDFYSGGHNELLVGRALKELDRDSMVLSVKFGMLQLPGGGMPGVDGRPESVKNFLTYSLTRLGVDHIDIYRLARIDQTVPVEDTVGALAELVEQGYIRYIGLSEIGATALRRAAAVHPISDLQIEYSLIEREREKEVIPAARELGIGITAYGILSHGLLSEAFLSGRTAHEPGQFMHPRFQGEAGARNLVIAQALARVAEQHGATLAQAATAWVLAQGEDIVPIVGSTRVASLRESLKALDLVFTKADLAAIESAVPPEGLAGDRHIPQQMQFFDRG</sequence>
<dbReference type="SUPFAM" id="SSF51430">
    <property type="entry name" value="NAD(P)-linked oxidoreductase"/>
    <property type="match status" value="1"/>
</dbReference>
<evidence type="ECO:0000313" key="3">
    <source>
        <dbReference type="EMBL" id="EFV13697.1"/>
    </source>
</evidence>
<dbReference type="GO" id="GO:0005737">
    <property type="term" value="C:cytoplasm"/>
    <property type="evidence" value="ECO:0007669"/>
    <property type="project" value="TreeGrafter"/>
</dbReference>
<dbReference type="InterPro" id="IPR023210">
    <property type="entry name" value="NADP_OxRdtase_dom"/>
</dbReference>
<dbReference type="Pfam" id="PF00248">
    <property type="entry name" value="Aldo_ket_red"/>
    <property type="match status" value="1"/>
</dbReference>
<accession>E5XPL0</accession>
<dbReference type="eggNOG" id="COG0667">
    <property type="taxonomic scope" value="Bacteria"/>
</dbReference>